<keyword evidence="3" id="KW-0813">Transport</keyword>
<gene>
    <name evidence="9" type="ORF">FEN17_16515</name>
</gene>
<keyword evidence="10" id="KW-1185">Reference proteome</keyword>
<dbReference type="EMBL" id="VCEJ01000004">
    <property type="protein sequence ID" value="TLV01061.1"/>
    <property type="molecule type" value="Genomic_DNA"/>
</dbReference>
<evidence type="ECO:0000256" key="1">
    <source>
        <dbReference type="ARBA" id="ARBA00004442"/>
    </source>
</evidence>
<feature type="signal peptide" evidence="8">
    <location>
        <begin position="1"/>
        <end position="17"/>
    </location>
</feature>
<keyword evidence="8" id="KW-0732">Signal</keyword>
<feature type="chain" id="PRO_5024418017" evidence="8">
    <location>
        <begin position="18"/>
        <end position="436"/>
    </location>
</feature>
<dbReference type="OrthoDB" id="9811587at2"/>
<evidence type="ECO:0000256" key="7">
    <source>
        <dbReference type="ARBA" id="ARBA00023237"/>
    </source>
</evidence>
<dbReference type="Proteomes" id="UP000306402">
    <property type="component" value="Unassembled WGS sequence"/>
</dbReference>
<keyword evidence="5" id="KW-0812">Transmembrane</keyword>
<protein>
    <submittedName>
        <fullName evidence="9">TolC family protein</fullName>
    </submittedName>
</protein>
<dbReference type="GO" id="GO:0009279">
    <property type="term" value="C:cell outer membrane"/>
    <property type="evidence" value="ECO:0007669"/>
    <property type="project" value="UniProtKB-SubCell"/>
</dbReference>
<dbReference type="PANTHER" id="PTHR30026">
    <property type="entry name" value="OUTER MEMBRANE PROTEIN TOLC"/>
    <property type="match status" value="1"/>
</dbReference>
<dbReference type="PANTHER" id="PTHR30026:SF20">
    <property type="entry name" value="OUTER MEMBRANE PROTEIN TOLC"/>
    <property type="match status" value="1"/>
</dbReference>
<dbReference type="Pfam" id="PF02321">
    <property type="entry name" value="OEP"/>
    <property type="match status" value="2"/>
</dbReference>
<dbReference type="GO" id="GO:1990281">
    <property type="term" value="C:efflux pump complex"/>
    <property type="evidence" value="ECO:0007669"/>
    <property type="project" value="TreeGrafter"/>
</dbReference>
<evidence type="ECO:0000256" key="4">
    <source>
        <dbReference type="ARBA" id="ARBA00022452"/>
    </source>
</evidence>
<dbReference type="GO" id="GO:0015288">
    <property type="term" value="F:porin activity"/>
    <property type="evidence" value="ECO:0007669"/>
    <property type="project" value="TreeGrafter"/>
</dbReference>
<evidence type="ECO:0000256" key="8">
    <source>
        <dbReference type="SAM" id="SignalP"/>
    </source>
</evidence>
<proteinExistence type="inferred from homology"/>
<comment type="caution">
    <text evidence="9">The sequence shown here is derived from an EMBL/GenBank/DDBJ whole genome shotgun (WGS) entry which is preliminary data.</text>
</comment>
<evidence type="ECO:0000256" key="5">
    <source>
        <dbReference type="ARBA" id="ARBA00022692"/>
    </source>
</evidence>
<comment type="subcellular location">
    <subcellularLocation>
        <location evidence="1">Cell outer membrane</location>
    </subcellularLocation>
</comment>
<dbReference type="InterPro" id="IPR003423">
    <property type="entry name" value="OMP_efflux"/>
</dbReference>
<keyword evidence="4" id="KW-1134">Transmembrane beta strand</keyword>
<organism evidence="9 10">
    <name type="scientific">Dyadobacter luticola</name>
    <dbReference type="NCBI Taxonomy" id="1979387"/>
    <lineage>
        <taxon>Bacteria</taxon>
        <taxon>Pseudomonadati</taxon>
        <taxon>Bacteroidota</taxon>
        <taxon>Cytophagia</taxon>
        <taxon>Cytophagales</taxon>
        <taxon>Spirosomataceae</taxon>
        <taxon>Dyadobacter</taxon>
    </lineage>
</organism>
<evidence type="ECO:0000256" key="3">
    <source>
        <dbReference type="ARBA" id="ARBA00022448"/>
    </source>
</evidence>
<keyword evidence="6" id="KW-0472">Membrane</keyword>
<sequence length="436" mass="48801">MKHLTLLLSLLTTFVQAQSTLNIRECVDLLAKNNLIYQQSTLQAEAAQAQLRQTKSQLYPQISAGVSQSINVGRSIDQYTNAYIDQVYGYNSLGINFQTPVFQGFKAVNQIRQGTLLRESAEVNRTAVLNAQTVLLMVGYVNVLATKALYESWTAQVESSETQVDRVSKQVNAGTVGANLLYEIKAQLANDKFSQVTALNNYRTARLALFQRMNVTPDDKVEFEPLAPKDSTIVVDNALDIYEEAAKSFPEVRSAELYRQSFAYQVKSIKASNYPYLGLSGGFGAFYATTNKNLDYLNQLNATRNGSLQLSLNIPIMGRWLTRPRVELAKVQERQAQNTLDVTNQVLRQNIELAVLNLQTMADRHISAQQQVESLTAAFAVIESKMNAGISNSYEYSLSKANLAKAQGNAIQAKYDYLMQQRLLQYYRQGNWDGVF</sequence>
<evidence type="ECO:0000256" key="6">
    <source>
        <dbReference type="ARBA" id="ARBA00023136"/>
    </source>
</evidence>
<name>A0A5R9KY19_9BACT</name>
<comment type="similarity">
    <text evidence="2">Belongs to the outer membrane factor (OMF) (TC 1.B.17) family.</text>
</comment>
<dbReference type="AlphaFoldDB" id="A0A5R9KY19"/>
<dbReference type="InterPro" id="IPR051906">
    <property type="entry name" value="TolC-like"/>
</dbReference>
<evidence type="ECO:0000313" key="9">
    <source>
        <dbReference type="EMBL" id="TLV01061.1"/>
    </source>
</evidence>
<evidence type="ECO:0000313" key="10">
    <source>
        <dbReference type="Proteomes" id="UP000306402"/>
    </source>
</evidence>
<keyword evidence="7" id="KW-0998">Cell outer membrane</keyword>
<dbReference type="RefSeq" id="WP_138366433.1">
    <property type="nucleotide sequence ID" value="NZ_VCEJ01000004.1"/>
</dbReference>
<accession>A0A5R9KY19</accession>
<reference evidence="9 10" key="1">
    <citation type="submission" date="2019-05" db="EMBL/GenBank/DDBJ databases">
        <authorList>
            <person name="Qu J.-H."/>
        </authorList>
    </citation>
    <scope>NUCLEOTIDE SEQUENCE [LARGE SCALE GENOMIC DNA]</scope>
    <source>
        <strain evidence="9 10">T17</strain>
    </source>
</reference>
<dbReference type="GO" id="GO:0015562">
    <property type="term" value="F:efflux transmembrane transporter activity"/>
    <property type="evidence" value="ECO:0007669"/>
    <property type="project" value="InterPro"/>
</dbReference>
<evidence type="ECO:0000256" key="2">
    <source>
        <dbReference type="ARBA" id="ARBA00007613"/>
    </source>
</evidence>
<dbReference type="SUPFAM" id="SSF56954">
    <property type="entry name" value="Outer membrane efflux proteins (OEP)"/>
    <property type="match status" value="1"/>
</dbReference>
<dbReference type="Gene3D" id="1.20.1600.10">
    <property type="entry name" value="Outer membrane efflux proteins (OEP)"/>
    <property type="match status" value="1"/>
</dbReference>